<dbReference type="Gene3D" id="3.40.1350.10">
    <property type="match status" value="1"/>
</dbReference>
<proteinExistence type="inferred from homology"/>
<dbReference type="SUPFAM" id="SSF52980">
    <property type="entry name" value="Restriction endonuclease-like"/>
    <property type="match status" value="1"/>
</dbReference>
<dbReference type="Pfam" id="PF02021">
    <property type="entry name" value="UPF0102"/>
    <property type="match status" value="1"/>
</dbReference>
<evidence type="ECO:0000256" key="1">
    <source>
        <dbReference type="ARBA" id="ARBA00006738"/>
    </source>
</evidence>
<gene>
    <name evidence="3" type="ORF">CQA54_04525</name>
</gene>
<dbReference type="RefSeq" id="WP_115570975.1">
    <property type="nucleotide sequence ID" value="NZ_NXLT01000003.1"/>
</dbReference>
<evidence type="ECO:0000256" key="2">
    <source>
        <dbReference type="HAMAP-Rule" id="MF_00048"/>
    </source>
</evidence>
<comment type="similarity">
    <text evidence="1 2">Belongs to the UPF0102 family.</text>
</comment>
<dbReference type="PANTHER" id="PTHR34039">
    <property type="entry name" value="UPF0102 PROTEIN YRAN"/>
    <property type="match status" value="1"/>
</dbReference>
<dbReference type="EMBL" id="NXLT01000003">
    <property type="protein sequence ID" value="RDU67254.1"/>
    <property type="molecule type" value="Genomic_DNA"/>
</dbReference>
<dbReference type="PANTHER" id="PTHR34039:SF1">
    <property type="entry name" value="UPF0102 PROTEIN YRAN"/>
    <property type="match status" value="1"/>
</dbReference>
<reference evidence="3 4" key="1">
    <citation type="submission" date="2018-04" db="EMBL/GenBank/DDBJ databases">
        <title>Novel Campyloabacter and Helicobacter Species and Strains.</title>
        <authorList>
            <person name="Mannion A.J."/>
            <person name="Shen Z."/>
            <person name="Fox J.G."/>
        </authorList>
    </citation>
    <scope>NUCLEOTIDE SEQUENCE [LARGE SCALE GENOMIC DNA]</scope>
    <source>
        <strain evidence="3 4">MIT 12-6600</strain>
    </source>
</reference>
<organism evidence="3 4">
    <name type="scientific">Helicobacter equorum</name>
    <dbReference type="NCBI Taxonomy" id="361872"/>
    <lineage>
        <taxon>Bacteria</taxon>
        <taxon>Pseudomonadati</taxon>
        <taxon>Campylobacterota</taxon>
        <taxon>Epsilonproteobacteria</taxon>
        <taxon>Campylobacterales</taxon>
        <taxon>Helicobacteraceae</taxon>
        <taxon>Helicobacter</taxon>
    </lineage>
</organism>
<name>A0A3D8IRN3_9HELI</name>
<dbReference type="Proteomes" id="UP000256514">
    <property type="component" value="Unassembled WGS sequence"/>
</dbReference>
<accession>A0A3D8IRN3</accession>
<dbReference type="OrthoDB" id="9794876at2"/>
<comment type="caution">
    <text evidence="3">The sequence shown here is derived from an EMBL/GenBank/DDBJ whole genome shotgun (WGS) entry which is preliminary data.</text>
</comment>
<dbReference type="NCBIfam" id="NF009152">
    <property type="entry name" value="PRK12497.2-4"/>
    <property type="match status" value="1"/>
</dbReference>
<keyword evidence="4" id="KW-1185">Reference proteome</keyword>
<evidence type="ECO:0000313" key="4">
    <source>
        <dbReference type="Proteomes" id="UP000256514"/>
    </source>
</evidence>
<evidence type="ECO:0000313" key="3">
    <source>
        <dbReference type="EMBL" id="RDU67254.1"/>
    </source>
</evidence>
<dbReference type="GO" id="GO:0003676">
    <property type="term" value="F:nucleic acid binding"/>
    <property type="evidence" value="ECO:0007669"/>
    <property type="project" value="InterPro"/>
</dbReference>
<dbReference type="InterPro" id="IPR003509">
    <property type="entry name" value="UPF0102_YraN-like"/>
</dbReference>
<dbReference type="AlphaFoldDB" id="A0A3D8IRN3"/>
<protein>
    <recommendedName>
        <fullName evidence="2">UPF0102 protein CQA54_04525</fullName>
    </recommendedName>
</protein>
<dbReference type="InterPro" id="IPR011335">
    <property type="entry name" value="Restrct_endonuc-II-like"/>
</dbReference>
<dbReference type="InterPro" id="IPR011856">
    <property type="entry name" value="tRNA_endonuc-like_dom_sf"/>
</dbReference>
<dbReference type="HAMAP" id="MF_00048">
    <property type="entry name" value="UPF0102"/>
    <property type="match status" value="1"/>
</dbReference>
<sequence length="112" mass="12677">MSRAKGSQAESEACAYLESLGFEIIERNFFARYGEIDIIAKRANLLHFIEVKSGVGFDPVFNITPAKIAKVQKAVRIYLAKYPSRLPYCIDALIVRYGEQIEFELLENITQG</sequence>